<name>A0A0M3JN13_ANISI</name>
<proteinExistence type="predicted"/>
<dbReference type="AlphaFoldDB" id="A0A0M3JN13"/>
<reference evidence="3" key="1">
    <citation type="submission" date="2017-02" db="UniProtKB">
        <authorList>
            <consortium name="WormBaseParasite"/>
        </authorList>
    </citation>
    <scope>IDENTIFICATION</scope>
</reference>
<accession>A0A0M3JN13</accession>
<evidence type="ECO:0000313" key="1">
    <source>
        <dbReference type="EMBL" id="VDK34504.1"/>
    </source>
</evidence>
<dbReference type="Proteomes" id="UP000267096">
    <property type="component" value="Unassembled WGS sequence"/>
</dbReference>
<evidence type="ECO:0000313" key="2">
    <source>
        <dbReference type="Proteomes" id="UP000267096"/>
    </source>
</evidence>
<dbReference type="WBParaSite" id="ASIM_0000905301-mRNA-1">
    <property type="protein sequence ID" value="ASIM_0000905301-mRNA-1"/>
    <property type="gene ID" value="ASIM_0000905301"/>
</dbReference>
<evidence type="ECO:0000313" key="3">
    <source>
        <dbReference type="WBParaSite" id="ASIM_0000905301-mRNA-1"/>
    </source>
</evidence>
<gene>
    <name evidence="1" type="ORF">ASIM_LOCUS8803</name>
</gene>
<keyword evidence="2" id="KW-1185">Reference proteome</keyword>
<organism evidence="3">
    <name type="scientific">Anisakis simplex</name>
    <name type="common">Herring worm</name>
    <dbReference type="NCBI Taxonomy" id="6269"/>
    <lineage>
        <taxon>Eukaryota</taxon>
        <taxon>Metazoa</taxon>
        <taxon>Ecdysozoa</taxon>
        <taxon>Nematoda</taxon>
        <taxon>Chromadorea</taxon>
        <taxon>Rhabditida</taxon>
        <taxon>Spirurina</taxon>
        <taxon>Ascaridomorpha</taxon>
        <taxon>Ascaridoidea</taxon>
        <taxon>Anisakidae</taxon>
        <taxon>Anisakis</taxon>
        <taxon>Anisakis simplex complex</taxon>
    </lineage>
</organism>
<sequence length="71" mass="7378">MSGGGGGGDGRSVRKVCDNDTVGSDSSIALLRRSVDSIIIDCAIVSFTETKLLDVIAKAIEDDNFIATEDS</sequence>
<dbReference type="EMBL" id="UYRR01024956">
    <property type="protein sequence ID" value="VDK34504.1"/>
    <property type="molecule type" value="Genomic_DNA"/>
</dbReference>
<protein>
    <submittedName>
        <fullName evidence="3">Response regulatory domain-containing protein</fullName>
    </submittedName>
</protein>
<reference evidence="1 2" key="2">
    <citation type="submission" date="2018-11" db="EMBL/GenBank/DDBJ databases">
        <authorList>
            <consortium name="Pathogen Informatics"/>
        </authorList>
    </citation>
    <scope>NUCLEOTIDE SEQUENCE [LARGE SCALE GENOMIC DNA]</scope>
</reference>